<dbReference type="GO" id="GO:0003735">
    <property type="term" value="F:structural constituent of ribosome"/>
    <property type="evidence" value="ECO:0007669"/>
    <property type="project" value="InterPro"/>
</dbReference>
<dbReference type="EMBL" id="RSCE01000011">
    <property type="protein sequence ID" value="RSH78968.1"/>
    <property type="molecule type" value="Genomic_DNA"/>
</dbReference>
<evidence type="ECO:0000313" key="9">
    <source>
        <dbReference type="Proteomes" id="UP000279236"/>
    </source>
</evidence>
<evidence type="ECO:0008006" key="10">
    <source>
        <dbReference type="Google" id="ProtNLM"/>
    </source>
</evidence>
<reference evidence="8 9" key="1">
    <citation type="submission" date="2018-11" db="EMBL/GenBank/DDBJ databases">
        <title>Genome sequence of Apiotrichum porosum DSM 27194.</title>
        <authorList>
            <person name="Aliyu H."/>
            <person name="Gorte O."/>
            <person name="Ochsenreither K."/>
        </authorList>
    </citation>
    <scope>NUCLEOTIDE SEQUENCE [LARGE SCALE GENOMIC DNA]</scope>
    <source>
        <strain evidence="8 9">DSM 27194</strain>
    </source>
</reference>
<evidence type="ECO:0000256" key="4">
    <source>
        <dbReference type="ARBA" id="ARBA00022980"/>
    </source>
</evidence>
<keyword evidence="4" id="KW-0689">Ribosomal protein</keyword>
<keyword evidence="3" id="KW-0809">Transit peptide</keyword>
<gene>
    <name evidence="8" type="ORF">EHS24_001892</name>
</gene>
<dbReference type="PANTHER" id="PTHR21338">
    <property type="entry name" value="MITOCHONDRIAL RIBOSOMAL PROTEIN L41"/>
    <property type="match status" value="1"/>
</dbReference>
<keyword evidence="9" id="KW-1185">Reference proteome</keyword>
<evidence type="ECO:0000313" key="8">
    <source>
        <dbReference type="EMBL" id="RSH78968.1"/>
    </source>
</evidence>
<organism evidence="8 9">
    <name type="scientific">Apiotrichum porosum</name>
    <dbReference type="NCBI Taxonomy" id="105984"/>
    <lineage>
        <taxon>Eukaryota</taxon>
        <taxon>Fungi</taxon>
        <taxon>Dikarya</taxon>
        <taxon>Basidiomycota</taxon>
        <taxon>Agaricomycotina</taxon>
        <taxon>Tremellomycetes</taxon>
        <taxon>Trichosporonales</taxon>
        <taxon>Trichosporonaceae</taxon>
        <taxon>Apiotrichum</taxon>
    </lineage>
</organism>
<dbReference type="AlphaFoldDB" id="A0A427XJG8"/>
<evidence type="ECO:0000256" key="7">
    <source>
        <dbReference type="SAM" id="MobiDB-lite"/>
    </source>
</evidence>
<dbReference type="Pfam" id="PF09809">
    <property type="entry name" value="MRP-L27"/>
    <property type="match status" value="1"/>
</dbReference>
<comment type="caution">
    <text evidence="8">The sequence shown here is derived from an EMBL/GenBank/DDBJ whole genome shotgun (WGS) entry which is preliminary data.</text>
</comment>
<dbReference type="InterPro" id="IPR019189">
    <property type="entry name" value="Ribosomal_mL41"/>
</dbReference>
<feature type="region of interest" description="Disordered" evidence="7">
    <location>
        <begin position="1"/>
        <end position="21"/>
    </location>
</feature>
<sequence>MRPTFSLQGASRLPLTTKRGNKDYYKGTRQAYVPGQPGRRTGVPGHHVIRGKAKFRVEDEKVRFYVGPGAEAFENTTLKPYVSTFMSINLPSLGTFGPMAPKGVTEHTFSKWYQGLSVVERNALIQHQRSTWYSNLVGTKRFAGPKYQPSKKELAARAAEAKALEREQRKIDADVTNNTTTTTRPTV</sequence>
<keyword evidence="5" id="KW-0496">Mitochondrion</keyword>
<dbReference type="RefSeq" id="XP_028474115.1">
    <property type="nucleotide sequence ID" value="XM_028617652.1"/>
</dbReference>
<evidence type="ECO:0000256" key="6">
    <source>
        <dbReference type="ARBA" id="ARBA00023274"/>
    </source>
</evidence>
<feature type="compositionally biased region" description="Basic and acidic residues" evidence="7">
    <location>
        <begin position="158"/>
        <end position="173"/>
    </location>
</feature>
<name>A0A427XJG8_9TREE</name>
<keyword evidence="6" id="KW-0687">Ribonucleoprotein</keyword>
<dbReference type="PANTHER" id="PTHR21338:SF0">
    <property type="entry name" value="LARGE RIBOSOMAL SUBUNIT PROTEIN ML41"/>
    <property type="match status" value="1"/>
</dbReference>
<evidence type="ECO:0000256" key="3">
    <source>
        <dbReference type="ARBA" id="ARBA00022946"/>
    </source>
</evidence>
<evidence type="ECO:0000256" key="5">
    <source>
        <dbReference type="ARBA" id="ARBA00023128"/>
    </source>
</evidence>
<evidence type="ECO:0000256" key="1">
    <source>
        <dbReference type="ARBA" id="ARBA00004173"/>
    </source>
</evidence>
<comment type="similarity">
    <text evidence="2">Belongs to the mitochondrion-specific ribosomal protein mL41 family.</text>
</comment>
<comment type="subcellular location">
    <subcellularLocation>
        <location evidence="1">Mitochondrion</location>
    </subcellularLocation>
</comment>
<accession>A0A427XJG8</accession>
<dbReference type="Proteomes" id="UP000279236">
    <property type="component" value="Unassembled WGS sequence"/>
</dbReference>
<dbReference type="GO" id="GO:0005762">
    <property type="term" value="C:mitochondrial large ribosomal subunit"/>
    <property type="evidence" value="ECO:0007669"/>
    <property type="project" value="InterPro"/>
</dbReference>
<evidence type="ECO:0000256" key="2">
    <source>
        <dbReference type="ARBA" id="ARBA00010152"/>
    </source>
</evidence>
<proteinExistence type="inferred from homology"/>
<feature type="compositionally biased region" description="Low complexity" evidence="7">
    <location>
        <begin position="176"/>
        <end position="187"/>
    </location>
</feature>
<feature type="region of interest" description="Disordered" evidence="7">
    <location>
        <begin position="158"/>
        <end position="187"/>
    </location>
</feature>
<protein>
    <recommendedName>
        <fullName evidence="10">54S ribosomal protein L27, mitochondrial</fullName>
    </recommendedName>
</protein>
<dbReference type="GeneID" id="39586435"/>
<dbReference type="GO" id="GO:0006412">
    <property type="term" value="P:translation"/>
    <property type="evidence" value="ECO:0007669"/>
    <property type="project" value="TreeGrafter"/>
</dbReference>
<dbReference type="OrthoDB" id="408933at2759"/>